<evidence type="ECO:0000313" key="8">
    <source>
        <dbReference type="EMBL" id="KXB58222.1"/>
    </source>
</evidence>
<dbReference type="InterPro" id="IPR019264">
    <property type="entry name" value="DUF2179"/>
</dbReference>
<dbReference type="Pfam" id="PF02588">
    <property type="entry name" value="YitT_membrane"/>
    <property type="match status" value="1"/>
</dbReference>
<feature type="transmembrane region" description="Helical" evidence="6">
    <location>
        <begin position="109"/>
        <end position="128"/>
    </location>
</feature>
<keyword evidence="4 6" id="KW-1133">Transmembrane helix</keyword>
<feature type="transmembrane region" description="Helical" evidence="6">
    <location>
        <begin position="12"/>
        <end position="34"/>
    </location>
</feature>
<dbReference type="InterPro" id="IPR051461">
    <property type="entry name" value="UPF0750_membrane"/>
</dbReference>
<dbReference type="RefSeq" id="WP_407919978.1">
    <property type="nucleotide sequence ID" value="NZ_KQ959872.1"/>
</dbReference>
<protein>
    <recommendedName>
        <fullName evidence="7">DUF2179 domain-containing protein</fullName>
    </recommendedName>
</protein>
<keyword evidence="9" id="KW-1185">Reference proteome</keyword>
<evidence type="ECO:0000256" key="2">
    <source>
        <dbReference type="ARBA" id="ARBA00022475"/>
    </source>
</evidence>
<dbReference type="PANTHER" id="PTHR33545">
    <property type="entry name" value="UPF0750 MEMBRANE PROTEIN YITT-RELATED"/>
    <property type="match status" value="1"/>
</dbReference>
<gene>
    <name evidence="8" type="ORF">HMPREF1871_00558</name>
</gene>
<comment type="subcellular location">
    <subcellularLocation>
        <location evidence="1">Cell membrane</location>
        <topology evidence="1">Multi-pass membrane protein</topology>
    </subcellularLocation>
</comment>
<evidence type="ECO:0000256" key="6">
    <source>
        <dbReference type="SAM" id="Phobius"/>
    </source>
</evidence>
<reference evidence="8 9" key="1">
    <citation type="submission" date="2016-01" db="EMBL/GenBank/DDBJ databases">
        <authorList>
            <person name="Mitreva M."/>
            <person name="Pepin K.H."/>
            <person name="Mihindukulasuriya K.A."/>
            <person name="Fulton R."/>
            <person name="Fronick C."/>
            <person name="O'Laughlin M."/>
            <person name="Miner T."/>
            <person name="Herter B."/>
            <person name="Rosa B.A."/>
            <person name="Cordes M."/>
            <person name="Tomlinson C."/>
            <person name="Wollam A."/>
            <person name="Palsikar V.B."/>
            <person name="Mardis E.R."/>
            <person name="Wilson R.K."/>
        </authorList>
    </citation>
    <scope>NUCLEOTIDE SEQUENCE [LARGE SCALE GENOMIC DNA]</scope>
    <source>
        <strain evidence="8 9">KA00071</strain>
    </source>
</reference>
<dbReference type="EMBL" id="LSDB01000019">
    <property type="protein sequence ID" value="KXB58222.1"/>
    <property type="molecule type" value="Genomic_DNA"/>
</dbReference>
<evidence type="ECO:0000256" key="4">
    <source>
        <dbReference type="ARBA" id="ARBA00022989"/>
    </source>
</evidence>
<proteinExistence type="predicted"/>
<dbReference type="Pfam" id="PF10035">
    <property type="entry name" value="DUF2179"/>
    <property type="match status" value="1"/>
</dbReference>
<feature type="transmembrane region" description="Helical" evidence="6">
    <location>
        <begin position="148"/>
        <end position="170"/>
    </location>
</feature>
<dbReference type="PANTHER" id="PTHR33545:SF3">
    <property type="entry name" value="UPF0750 MEMBRANE PROTEIN YQFU"/>
    <property type="match status" value="1"/>
</dbReference>
<dbReference type="Gene3D" id="3.30.70.120">
    <property type="match status" value="1"/>
</dbReference>
<keyword evidence="2" id="KW-1003">Cell membrane</keyword>
<keyword evidence="5 6" id="KW-0472">Membrane</keyword>
<evidence type="ECO:0000256" key="1">
    <source>
        <dbReference type="ARBA" id="ARBA00004651"/>
    </source>
</evidence>
<dbReference type="InterPro" id="IPR003740">
    <property type="entry name" value="YitT"/>
</dbReference>
<dbReference type="Proteomes" id="UP000070467">
    <property type="component" value="Unassembled WGS sequence"/>
</dbReference>
<name>A0ABR5TM36_9BACL</name>
<evidence type="ECO:0000259" key="7">
    <source>
        <dbReference type="Pfam" id="PF10035"/>
    </source>
</evidence>
<organism evidence="8 9">
    <name type="scientific">Gemelliphila asaccharolytica</name>
    <dbReference type="NCBI Taxonomy" id="502393"/>
    <lineage>
        <taxon>Bacteria</taxon>
        <taxon>Bacillati</taxon>
        <taxon>Bacillota</taxon>
        <taxon>Bacilli</taxon>
        <taxon>Bacillales</taxon>
        <taxon>Gemellaceae</taxon>
        <taxon>Gemelliphila</taxon>
    </lineage>
</organism>
<sequence length="286" mass="31542">MRVTIYQKLNYIKNYIIIIIGSIIFAAGLEFFLIPNKILDGGVIGISMIFQHYLNIPLGAFIVLFNIPFLYLGYKQIGKGFTISSIFGIIILSIMTLIFHPFPPLVTDPFLACIFGGIILGIGVGLVIRNGGTLDGSEMFSIFVTKNLPISVGEMVLSINIVIFIISGFIFSWESALYSMISYFIAAKVMDIVIEGLNDSKSIMIITKEYENISRDIQTKLGRGVTLLHAEGGYSGEDTKVIYCVITRIEESLLKNIVVSNDKNAFLSIGNIAEVSGGNFKKKDIH</sequence>
<evidence type="ECO:0000256" key="3">
    <source>
        <dbReference type="ARBA" id="ARBA00022692"/>
    </source>
</evidence>
<comment type="caution">
    <text evidence="8">The sequence shown here is derived from an EMBL/GenBank/DDBJ whole genome shotgun (WGS) entry which is preliminary data.</text>
</comment>
<dbReference type="InterPro" id="IPR015867">
    <property type="entry name" value="N-reg_PII/ATP_PRibTrfase_C"/>
</dbReference>
<feature type="transmembrane region" description="Helical" evidence="6">
    <location>
        <begin position="81"/>
        <end position="103"/>
    </location>
</feature>
<accession>A0ABR5TM36</accession>
<feature type="domain" description="DUF2179" evidence="7">
    <location>
        <begin position="223"/>
        <end position="277"/>
    </location>
</feature>
<evidence type="ECO:0000313" key="9">
    <source>
        <dbReference type="Proteomes" id="UP000070467"/>
    </source>
</evidence>
<evidence type="ECO:0000256" key="5">
    <source>
        <dbReference type="ARBA" id="ARBA00023136"/>
    </source>
</evidence>
<dbReference type="CDD" id="cd16380">
    <property type="entry name" value="YitT_C"/>
    <property type="match status" value="1"/>
</dbReference>
<feature type="transmembrane region" description="Helical" evidence="6">
    <location>
        <begin position="54"/>
        <end position="74"/>
    </location>
</feature>
<dbReference type="PIRSF" id="PIRSF006483">
    <property type="entry name" value="Membrane_protein_YitT"/>
    <property type="match status" value="1"/>
</dbReference>
<feature type="transmembrane region" description="Helical" evidence="6">
    <location>
        <begin position="176"/>
        <end position="194"/>
    </location>
</feature>
<keyword evidence="3 6" id="KW-0812">Transmembrane</keyword>